<dbReference type="EMBL" id="WIGO01000006">
    <property type="protein sequence ID" value="KAF6840623.1"/>
    <property type="molecule type" value="Genomic_DNA"/>
</dbReference>
<protein>
    <recommendedName>
        <fullName evidence="5">Ketopantoate reductase N-terminal domain-containing protein</fullName>
    </recommendedName>
</protein>
<organism evidence="6 7">
    <name type="scientific">Colletotrichum plurivorum</name>
    <dbReference type="NCBI Taxonomy" id="2175906"/>
    <lineage>
        <taxon>Eukaryota</taxon>
        <taxon>Fungi</taxon>
        <taxon>Dikarya</taxon>
        <taxon>Ascomycota</taxon>
        <taxon>Pezizomycotina</taxon>
        <taxon>Sordariomycetes</taxon>
        <taxon>Hypocreomycetidae</taxon>
        <taxon>Glomerellales</taxon>
        <taxon>Glomerellaceae</taxon>
        <taxon>Colletotrichum</taxon>
        <taxon>Colletotrichum orchidearum species complex</taxon>
    </lineage>
</organism>
<feature type="compositionally biased region" description="Gly residues" evidence="4">
    <location>
        <begin position="505"/>
        <end position="514"/>
    </location>
</feature>
<dbReference type="GO" id="GO:0050661">
    <property type="term" value="F:NADP binding"/>
    <property type="evidence" value="ECO:0007669"/>
    <property type="project" value="TreeGrafter"/>
</dbReference>
<evidence type="ECO:0000313" key="6">
    <source>
        <dbReference type="EMBL" id="KAF6840623.1"/>
    </source>
</evidence>
<reference evidence="6" key="1">
    <citation type="journal article" date="2020" name="Phytopathology">
        <title>Genome Sequence Resources of Colletotrichum truncatum, C. plurivorum, C. musicola, and C. sojae: Four Species Pathogenic to Soybean (Glycine max).</title>
        <authorList>
            <person name="Rogerio F."/>
            <person name="Boufleur T.R."/>
            <person name="Ciampi-Guillardi M."/>
            <person name="Sukno S.A."/>
            <person name="Thon M.R."/>
            <person name="Massola Junior N.S."/>
            <person name="Baroncelli R."/>
        </authorList>
    </citation>
    <scope>NUCLEOTIDE SEQUENCE</scope>
    <source>
        <strain evidence="6">LFN00145</strain>
    </source>
</reference>
<name>A0A8H6NQF3_9PEZI</name>
<dbReference type="GO" id="GO:0003677">
    <property type="term" value="F:DNA binding"/>
    <property type="evidence" value="ECO:0007669"/>
    <property type="project" value="InterPro"/>
</dbReference>
<evidence type="ECO:0000259" key="5">
    <source>
        <dbReference type="Pfam" id="PF02558"/>
    </source>
</evidence>
<dbReference type="Gene3D" id="1.10.1040.10">
    <property type="entry name" value="N-(1-d-carboxylethyl)-l-norvaline Dehydrogenase, domain 2"/>
    <property type="match status" value="1"/>
</dbReference>
<comment type="caution">
    <text evidence="6">The sequence shown here is derived from an EMBL/GenBank/DDBJ whole genome shotgun (WGS) entry which is preliminary data.</text>
</comment>
<dbReference type="AlphaFoldDB" id="A0A8H6NQF3"/>
<evidence type="ECO:0000313" key="7">
    <source>
        <dbReference type="Proteomes" id="UP000654918"/>
    </source>
</evidence>
<sequence>MQARWGIPAGRDYTATQGGESADPSTSFTVASTLASLPRPRLSARIPKSQSVWRTGSVGAGRGAIRCVSVDSSSSKSGGEGGVPLQDLDSEKVAPKEMAATVPGASTLGIPKSNKAKQSNRFNTVLGLQPEKHGSELYAIFKADSLSRFYVPAVMMGHSAPPPPSSRTVHILGKDEKSKFLSHALHGIYDAVEPLNLHRETQYPNVSGSMGKHKRNGVWVERNLAITQEAEADTNDTHISNLVVAGRPVETIKLLESVKHRVDDRTAICYMQDGLGIAEAVNNKVFTDPKKRPSTVLGHLSTALAYNRESNSVRIMDYEYRTTLTGVRPWTAKNLEAGEETWLRTQGMLERFAHSPMLRAQGIELDRWMKLKISSLMFSSVIDPICVLLDARYDEVLSNSTADKLIVQLLAEIAEVVGHMPEVRRSSPELVASLRGELLRKQIIGKLRGKKTAQSKMVAQINRGALTDIDFLNGFFIMRGKRMGIKMPANELVIRKARLEQLKAQGGGGGGGSGNQKAAQAEQRQQQEADARQQILNQILHPEAADRLGRIRLVKEQRAVDVENRLITLAQTGQLRSKVTEAQLKELLAAVADNKEEEKIVVSRRKGWDDDDDDLLDFVAWKEKQPAGRMTATNVPALEWR</sequence>
<dbReference type="InterPro" id="IPR002836">
    <property type="entry name" value="PDCD5-like"/>
</dbReference>
<dbReference type="SUPFAM" id="SSF46950">
    <property type="entry name" value="Double-stranded DNA-binding domain"/>
    <property type="match status" value="1"/>
</dbReference>
<evidence type="ECO:0000256" key="3">
    <source>
        <dbReference type="ARBA" id="ARBA00023002"/>
    </source>
</evidence>
<comment type="similarity">
    <text evidence="1">Belongs to the PDCD5 family.</text>
</comment>
<dbReference type="PANTHER" id="PTHR43765:SF2">
    <property type="entry name" value="2-DEHYDROPANTOATE 2-REDUCTASE"/>
    <property type="match status" value="1"/>
</dbReference>
<dbReference type="Pfam" id="PF02558">
    <property type="entry name" value="ApbA"/>
    <property type="match status" value="1"/>
</dbReference>
<dbReference type="Pfam" id="PF01984">
    <property type="entry name" value="dsDNA_bind"/>
    <property type="match status" value="1"/>
</dbReference>
<evidence type="ECO:0000256" key="2">
    <source>
        <dbReference type="ARBA" id="ARBA00022857"/>
    </source>
</evidence>
<keyword evidence="7" id="KW-1185">Reference proteome</keyword>
<dbReference type="GO" id="GO:0005739">
    <property type="term" value="C:mitochondrion"/>
    <property type="evidence" value="ECO:0007669"/>
    <property type="project" value="TreeGrafter"/>
</dbReference>
<dbReference type="PANTHER" id="PTHR43765">
    <property type="entry name" value="2-DEHYDROPANTOATE 2-REDUCTASE-RELATED"/>
    <property type="match status" value="1"/>
</dbReference>
<feature type="domain" description="Ketopantoate reductase N-terminal" evidence="5">
    <location>
        <begin position="216"/>
        <end position="319"/>
    </location>
</feature>
<dbReference type="InterPro" id="IPR050838">
    <property type="entry name" value="Ketopantoate_reductase"/>
</dbReference>
<dbReference type="InterPro" id="IPR013332">
    <property type="entry name" value="KPR_N"/>
</dbReference>
<evidence type="ECO:0000256" key="1">
    <source>
        <dbReference type="ARBA" id="ARBA00010490"/>
    </source>
</evidence>
<feature type="region of interest" description="Disordered" evidence="4">
    <location>
        <begin position="504"/>
        <end position="530"/>
    </location>
</feature>
<dbReference type="Gene3D" id="1.10.8.140">
    <property type="entry name" value="PDCD5-like"/>
    <property type="match status" value="1"/>
</dbReference>
<accession>A0A8H6NQF3</accession>
<dbReference type="GO" id="GO:0008677">
    <property type="term" value="F:2-dehydropantoate 2-reductase activity"/>
    <property type="evidence" value="ECO:0007669"/>
    <property type="project" value="TreeGrafter"/>
</dbReference>
<feature type="region of interest" description="Disordered" evidence="4">
    <location>
        <begin position="1"/>
        <end position="26"/>
    </location>
</feature>
<keyword evidence="3" id="KW-0560">Oxidoreductase</keyword>
<feature type="region of interest" description="Disordered" evidence="4">
    <location>
        <begin position="70"/>
        <end position="89"/>
    </location>
</feature>
<evidence type="ECO:0000256" key="4">
    <source>
        <dbReference type="SAM" id="MobiDB-lite"/>
    </source>
</evidence>
<dbReference type="InterPro" id="IPR036883">
    <property type="entry name" value="PDCD5-like_sf"/>
</dbReference>
<feature type="compositionally biased region" description="Polar residues" evidence="4">
    <location>
        <begin position="14"/>
        <end position="26"/>
    </location>
</feature>
<dbReference type="Proteomes" id="UP000654918">
    <property type="component" value="Unassembled WGS sequence"/>
</dbReference>
<dbReference type="SUPFAM" id="SSF48179">
    <property type="entry name" value="6-phosphogluconate dehydrogenase C-terminal domain-like"/>
    <property type="match status" value="1"/>
</dbReference>
<keyword evidence="2" id="KW-0521">NADP</keyword>
<gene>
    <name evidence="6" type="ORF">CPLU01_00994</name>
</gene>
<dbReference type="InterPro" id="IPR013328">
    <property type="entry name" value="6PGD_dom2"/>
</dbReference>
<proteinExistence type="inferred from homology"/>
<dbReference type="InterPro" id="IPR008927">
    <property type="entry name" value="6-PGluconate_DH-like_C_sf"/>
</dbReference>